<sequence length="250" mass="25761">MRLLLDAGNSRLKWALWDGRALHGQGALEHPGAAEAPWDALLDAAAQRMGLRHVDALWAVEVVGPAFRAACSAWARRRGWPEPRFLEADPAQHGIVSAYRDPGRLGRDRYAALVGARALGYESAVVVDCGTAVTLDRLLPGGRHSGGLILPGLGLMRRGLGLAPGVGGAVQGDASRVPAVCTGDAVAAGTLLGLAAAIDALTIRLGEPPPPAAVLLTGGDAPCLIPHLTCGVVPVPDLVLHGLARVSERG</sequence>
<evidence type="ECO:0000256" key="16">
    <source>
        <dbReference type="HAMAP-Rule" id="MF_01274"/>
    </source>
</evidence>
<dbReference type="PANTHER" id="PTHR34265:SF1">
    <property type="entry name" value="TYPE III PANTOTHENATE KINASE"/>
    <property type="match status" value="1"/>
</dbReference>
<dbReference type="GO" id="GO:0015937">
    <property type="term" value="P:coenzyme A biosynthetic process"/>
    <property type="evidence" value="ECO:0007669"/>
    <property type="project" value="UniProtKB-UniRule"/>
</dbReference>
<dbReference type="AlphaFoldDB" id="A0A1I4PC96"/>
<feature type="binding site" evidence="16">
    <location>
        <position position="99"/>
    </location>
    <ligand>
        <name>substrate</name>
    </ligand>
</feature>
<comment type="cofactor">
    <cofactor evidence="16">
        <name>NH4(+)</name>
        <dbReference type="ChEBI" id="CHEBI:28938"/>
    </cofactor>
    <cofactor evidence="16">
        <name>K(+)</name>
        <dbReference type="ChEBI" id="CHEBI:29103"/>
    </cofactor>
    <text evidence="16">A monovalent cation. Ammonium or potassium.</text>
</comment>
<dbReference type="GO" id="GO:0046872">
    <property type="term" value="F:metal ion binding"/>
    <property type="evidence" value="ECO:0007669"/>
    <property type="project" value="UniProtKB-KW"/>
</dbReference>
<evidence type="ECO:0000313" key="17">
    <source>
        <dbReference type="EMBL" id="SFM25227.1"/>
    </source>
</evidence>
<evidence type="ECO:0000256" key="3">
    <source>
        <dbReference type="ARBA" id="ARBA00004496"/>
    </source>
</evidence>
<dbReference type="CDD" id="cd24015">
    <property type="entry name" value="ASKHA_NBD_PanK-III"/>
    <property type="match status" value="1"/>
</dbReference>
<keyword evidence="11 16" id="KW-0067">ATP-binding</keyword>
<dbReference type="PANTHER" id="PTHR34265">
    <property type="entry name" value="TYPE III PANTOTHENATE KINASE"/>
    <property type="match status" value="1"/>
</dbReference>
<keyword evidence="7 16" id="KW-0963">Cytoplasm</keyword>
<feature type="binding site" evidence="16">
    <location>
        <begin position="106"/>
        <end position="109"/>
    </location>
    <ligand>
        <name>substrate</name>
    </ligand>
</feature>
<keyword evidence="10 16" id="KW-0418">Kinase</keyword>
<name>A0A1I4PC96_ECTMO</name>
<evidence type="ECO:0000256" key="7">
    <source>
        <dbReference type="ARBA" id="ARBA00022490"/>
    </source>
</evidence>
<gene>
    <name evidence="16" type="primary">coaX</name>
    <name evidence="17" type="ORF">SAMN05421721_101151</name>
</gene>
<evidence type="ECO:0000313" key="18">
    <source>
        <dbReference type="Proteomes" id="UP000199556"/>
    </source>
</evidence>
<dbReference type="Proteomes" id="UP000199556">
    <property type="component" value="Unassembled WGS sequence"/>
</dbReference>
<evidence type="ECO:0000256" key="5">
    <source>
        <dbReference type="ARBA" id="ARBA00011738"/>
    </source>
</evidence>
<dbReference type="HAMAP" id="MF_01274">
    <property type="entry name" value="Pantothen_kinase_3"/>
    <property type="match status" value="1"/>
</dbReference>
<comment type="subcellular location">
    <subcellularLocation>
        <location evidence="3 16">Cytoplasm</location>
    </subcellularLocation>
</comment>
<dbReference type="UniPathway" id="UPA00241">
    <property type="reaction ID" value="UER00352"/>
</dbReference>
<keyword evidence="8 16" id="KW-0808">Transferase</keyword>
<evidence type="ECO:0000256" key="13">
    <source>
        <dbReference type="ARBA" id="ARBA00022993"/>
    </source>
</evidence>
<comment type="similarity">
    <text evidence="14 16">Belongs to the type III pantothenate kinase family.</text>
</comment>
<evidence type="ECO:0000256" key="11">
    <source>
        <dbReference type="ARBA" id="ARBA00022840"/>
    </source>
</evidence>
<comment type="cofactor">
    <cofactor evidence="2">
        <name>K(+)</name>
        <dbReference type="ChEBI" id="CHEBI:29103"/>
    </cofactor>
</comment>
<evidence type="ECO:0000256" key="6">
    <source>
        <dbReference type="ARBA" id="ARBA00012102"/>
    </source>
</evidence>
<dbReference type="NCBIfam" id="TIGR00671">
    <property type="entry name" value="baf"/>
    <property type="match status" value="1"/>
</dbReference>
<evidence type="ECO:0000256" key="9">
    <source>
        <dbReference type="ARBA" id="ARBA00022741"/>
    </source>
</evidence>
<feature type="binding site" evidence="16">
    <location>
        <position position="128"/>
    </location>
    <ligand>
        <name>K(+)</name>
        <dbReference type="ChEBI" id="CHEBI:29103"/>
    </ligand>
</feature>
<evidence type="ECO:0000256" key="4">
    <source>
        <dbReference type="ARBA" id="ARBA00005225"/>
    </source>
</evidence>
<dbReference type="RefSeq" id="WP_090483288.1">
    <property type="nucleotide sequence ID" value="NZ_FOUO01000001.1"/>
</dbReference>
<evidence type="ECO:0000256" key="12">
    <source>
        <dbReference type="ARBA" id="ARBA00022958"/>
    </source>
</evidence>
<accession>A0A1I4PC96</accession>
<dbReference type="Gene3D" id="3.30.420.40">
    <property type="match status" value="2"/>
</dbReference>
<dbReference type="STRING" id="195064.SAMN05421721_101151"/>
<comment type="subunit">
    <text evidence="5 16">Homodimer.</text>
</comment>
<dbReference type="SUPFAM" id="SSF53067">
    <property type="entry name" value="Actin-like ATPase domain"/>
    <property type="match status" value="2"/>
</dbReference>
<feature type="binding site" evidence="16">
    <location>
        <position position="131"/>
    </location>
    <ligand>
        <name>ATP</name>
        <dbReference type="ChEBI" id="CHEBI:30616"/>
    </ligand>
</feature>
<keyword evidence="16" id="KW-0479">Metal-binding</keyword>
<dbReference type="EMBL" id="FOUO01000001">
    <property type="protein sequence ID" value="SFM25227.1"/>
    <property type="molecule type" value="Genomic_DNA"/>
</dbReference>
<comment type="catalytic activity">
    <reaction evidence="1 16">
        <text>(R)-pantothenate + ATP = (R)-4'-phosphopantothenate + ADP + H(+)</text>
        <dbReference type="Rhea" id="RHEA:16373"/>
        <dbReference type="ChEBI" id="CHEBI:10986"/>
        <dbReference type="ChEBI" id="CHEBI:15378"/>
        <dbReference type="ChEBI" id="CHEBI:29032"/>
        <dbReference type="ChEBI" id="CHEBI:30616"/>
        <dbReference type="ChEBI" id="CHEBI:456216"/>
        <dbReference type="EC" id="2.7.1.33"/>
    </reaction>
</comment>
<protein>
    <recommendedName>
        <fullName evidence="15 16">Type III pantothenate kinase</fullName>
        <ecNumber evidence="6 16">2.7.1.33</ecNumber>
    </recommendedName>
    <alternativeName>
        <fullName evidence="16">PanK-III</fullName>
    </alternativeName>
    <alternativeName>
        <fullName evidence="16">Pantothenic acid kinase</fullName>
    </alternativeName>
</protein>
<organism evidence="17 18">
    <name type="scientific">Ectothiorhodospira mobilis</name>
    <dbReference type="NCBI Taxonomy" id="195064"/>
    <lineage>
        <taxon>Bacteria</taxon>
        <taxon>Pseudomonadati</taxon>
        <taxon>Pseudomonadota</taxon>
        <taxon>Gammaproteobacteria</taxon>
        <taxon>Chromatiales</taxon>
        <taxon>Ectothiorhodospiraceae</taxon>
        <taxon>Ectothiorhodospira</taxon>
    </lineage>
</organism>
<keyword evidence="13 16" id="KW-0173">Coenzyme A biosynthesis</keyword>
<comment type="function">
    <text evidence="16">Catalyzes the phosphorylation of pantothenate (Pan), the first step in CoA biosynthesis.</text>
</comment>
<evidence type="ECO:0000256" key="15">
    <source>
        <dbReference type="ARBA" id="ARBA00040883"/>
    </source>
</evidence>
<feature type="active site" description="Proton acceptor" evidence="16">
    <location>
        <position position="108"/>
    </location>
</feature>
<feature type="binding site" evidence="16">
    <location>
        <begin position="6"/>
        <end position="13"/>
    </location>
    <ligand>
        <name>ATP</name>
        <dbReference type="ChEBI" id="CHEBI:30616"/>
    </ligand>
</feature>
<dbReference type="InterPro" id="IPR043129">
    <property type="entry name" value="ATPase_NBD"/>
</dbReference>
<evidence type="ECO:0000256" key="2">
    <source>
        <dbReference type="ARBA" id="ARBA00001958"/>
    </source>
</evidence>
<proteinExistence type="inferred from homology"/>
<dbReference type="GO" id="GO:0005524">
    <property type="term" value="F:ATP binding"/>
    <property type="evidence" value="ECO:0007669"/>
    <property type="project" value="UniProtKB-UniRule"/>
</dbReference>
<dbReference type="EC" id="2.7.1.33" evidence="6 16"/>
<evidence type="ECO:0000256" key="1">
    <source>
        <dbReference type="ARBA" id="ARBA00001206"/>
    </source>
</evidence>
<dbReference type="OrthoDB" id="9781305at2"/>
<dbReference type="Pfam" id="PF03309">
    <property type="entry name" value="Pan_kinase"/>
    <property type="match status" value="1"/>
</dbReference>
<reference evidence="17 18" key="1">
    <citation type="submission" date="2016-10" db="EMBL/GenBank/DDBJ databases">
        <authorList>
            <person name="de Groot N.N."/>
        </authorList>
    </citation>
    <scope>NUCLEOTIDE SEQUENCE [LARGE SCALE GENOMIC DNA]</scope>
    <source>
        <strain evidence="17 18">DSM 4180</strain>
    </source>
</reference>
<comment type="pathway">
    <text evidence="4 16">Cofactor biosynthesis; coenzyme A biosynthesis; CoA from (R)-pantothenate: step 1/5.</text>
</comment>
<dbReference type="InterPro" id="IPR004619">
    <property type="entry name" value="Type_III_PanK"/>
</dbReference>
<evidence type="ECO:0000256" key="8">
    <source>
        <dbReference type="ARBA" id="ARBA00022679"/>
    </source>
</evidence>
<feature type="binding site" evidence="16">
    <location>
        <position position="182"/>
    </location>
    <ligand>
        <name>substrate</name>
    </ligand>
</feature>
<dbReference type="GO" id="GO:0004594">
    <property type="term" value="F:pantothenate kinase activity"/>
    <property type="evidence" value="ECO:0007669"/>
    <property type="project" value="UniProtKB-UniRule"/>
</dbReference>
<evidence type="ECO:0000256" key="10">
    <source>
        <dbReference type="ARBA" id="ARBA00022777"/>
    </source>
</evidence>
<dbReference type="GO" id="GO:0005737">
    <property type="term" value="C:cytoplasm"/>
    <property type="evidence" value="ECO:0007669"/>
    <property type="project" value="UniProtKB-SubCell"/>
</dbReference>
<keyword evidence="9 16" id="KW-0547">Nucleotide-binding</keyword>
<keyword evidence="12 16" id="KW-0630">Potassium</keyword>
<keyword evidence="18" id="KW-1185">Reference proteome</keyword>
<evidence type="ECO:0000256" key="14">
    <source>
        <dbReference type="ARBA" id="ARBA00038036"/>
    </source>
</evidence>